<reference evidence="3 4" key="1">
    <citation type="submission" date="2018-09" db="EMBL/GenBank/DDBJ databases">
        <title>Genomic investigation of the strawberry pathogen Phytophthora fragariae indicates pathogenicity is determined by transcriptional variation in three key races.</title>
        <authorList>
            <person name="Adams T.M."/>
            <person name="Armitage A.D."/>
            <person name="Sobczyk M.K."/>
            <person name="Bates H.J."/>
            <person name="Dunwell J.M."/>
            <person name="Nellist C.F."/>
            <person name="Harrison R.J."/>
        </authorList>
    </citation>
    <scope>NUCLEOTIDE SEQUENCE [LARGE SCALE GENOMIC DNA]</scope>
    <source>
        <strain evidence="3 4">ONT-3</strain>
    </source>
</reference>
<dbReference type="AlphaFoldDB" id="A0A6G0LYE7"/>
<evidence type="ECO:0000313" key="3">
    <source>
        <dbReference type="EMBL" id="KAE9135430.1"/>
    </source>
</evidence>
<organism evidence="3 4">
    <name type="scientific">Phytophthora fragariae</name>
    <dbReference type="NCBI Taxonomy" id="53985"/>
    <lineage>
        <taxon>Eukaryota</taxon>
        <taxon>Sar</taxon>
        <taxon>Stramenopiles</taxon>
        <taxon>Oomycota</taxon>
        <taxon>Peronosporomycetes</taxon>
        <taxon>Peronosporales</taxon>
        <taxon>Peronosporaceae</taxon>
        <taxon>Phytophthora</taxon>
    </lineage>
</organism>
<comment type="caution">
    <text evidence="3">The sequence shown here is derived from an EMBL/GenBank/DDBJ whole genome shotgun (WGS) entry which is preliminary data.</text>
</comment>
<evidence type="ECO:0000256" key="1">
    <source>
        <dbReference type="ARBA" id="ARBA00022574"/>
    </source>
</evidence>
<name>A0A6G0LYE7_9STRA</name>
<evidence type="ECO:0000256" key="2">
    <source>
        <dbReference type="SAM" id="MobiDB-lite"/>
    </source>
</evidence>
<dbReference type="PANTHER" id="PTHR46108">
    <property type="entry name" value="BLUE CHEESE"/>
    <property type="match status" value="1"/>
</dbReference>
<dbReference type="Proteomes" id="UP000488956">
    <property type="component" value="Unassembled WGS sequence"/>
</dbReference>
<gene>
    <name evidence="3" type="ORF">PF010_g2076</name>
</gene>
<dbReference type="EMBL" id="QXFX01000055">
    <property type="protein sequence ID" value="KAE9135430.1"/>
    <property type="molecule type" value="Genomic_DNA"/>
</dbReference>
<sequence length="862" mass="94881">MKRIFQRRVRSPSASSPSESPTHRNAQTSLLSPRRAASAYAKGSAGRNGPELTENRADPVAVGSDTLHAQVGAFMTSIQAQERQRALSYIHKALVTEFQALEGAGNLLNARDTNTLVNVGGQRLRSCFSRALELFNAGRLDGNANATFLLSTDSGERDHVLQLLQVLRVLLVKGDNAQALLLVSARIPSTLVKVTKALSDAGETESVDELVQVILDVLVVLVASPDVVQELNESSTLHRIFHLAFHQETLQMNVVKVVEALLQGLQQNRWRSMVKILYEERCLGGLIHNANGVGVLAKALSVTALSLRRAFAVGLLDLHRQMNADQQRHKIMTTFTQLFEFRQKVICAENNGSTTVEALHIQDQELADAVADLCSSGNDNTLQRGNICQNKAFKLAIASMENMVGQSLFNPEAFGLLSDILAYLHRPTKTEEEQCWNDEAYDKLIDDRERLECHYLQKLGQIIVTCQFDYEFVSNASFLAQAIEKFDGYSEMARHTIMSVLSAIAIEARVIPYVELTSINAFIQKGTFQSHSIHALLAFIANLFRFDESYHEVLCSVGLVSTLVALFLDQTSTVCSDAGSTQIRVEYPTSSTCTSRTPNDSTGIDEKLIISLLASHCHQRARRRRQCCTAMGRTDYIVLIDIMKLVADGAQSHTVARDEQYCQRTLCGLPMLECVCTLAGNASFQQEALRYVTLAVYFPEDGEVSLAFPAMVLSLQSIFSLVTTSSEAERQFCSFISFGSFGDLISNFLTRADAVPAGYNGILSNAASLDYFCQENVPEVLRHPQFFGIGIQILSLHADGLGVDKARQLMNAFLRISTFSTNAHRLASANALGALLRSFTAKPASSIQHDVLLFERNSTGKC</sequence>
<dbReference type="PANTHER" id="PTHR46108:SF4">
    <property type="entry name" value="BLUE CHEESE"/>
    <property type="match status" value="1"/>
</dbReference>
<accession>A0A6G0LYE7</accession>
<keyword evidence="1" id="KW-0853">WD repeat</keyword>
<feature type="region of interest" description="Disordered" evidence="2">
    <location>
        <begin position="1"/>
        <end position="57"/>
    </location>
</feature>
<feature type="compositionally biased region" description="Low complexity" evidence="2">
    <location>
        <begin position="11"/>
        <end position="20"/>
    </location>
</feature>
<protein>
    <submittedName>
        <fullName evidence="3">Uncharacterized protein</fullName>
    </submittedName>
</protein>
<feature type="compositionally biased region" description="Basic residues" evidence="2">
    <location>
        <begin position="1"/>
        <end position="10"/>
    </location>
</feature>
<proteinExistence type="predicted"/>
<evidence type="ECO:0000313" key="4">
    <source>
        <dbReference type="Proteomes" id="UP000488956"/>
    </source>
</evidence>
<dbReference type="InterPro" id="IPR051944">
    <property type="entry name" value="BEACH_domain_protein"/>
</dbReference>